<gene>
    <name evidence="21" type="primary">PIR7A</name>
    <name evidence="21" type="ORF">CR513_33611</name>
</gene>
<dbReference type="Gene3D" id="3.40.50.1820">
    <property type="entry name" value="alpha/beta hydrolase"/>
    <property type="match status" value="2"/>
</dbReference>
<feature type="domain" description="AB hydrolase-1" evidence="20">
    <location>
        <begin position="264"/>
        <end position="481"/>
    </location>
</feature>
<dbReference type="AlphaFoldDB" id="A0A371G3V3"/>
<sequence length="488" mass="54524">MVKGKSHFVLVHGACHGAWCWYKVATLLKSAGHKVTTLDMAGCGKDTKQVQDIGSLSEYHESLMTFMESLPSQEKVILVGHSFGGINISVAMERFPEKISVAVFVAALIVSENLTYPAVIQELLRRRREGELMDTQEFFLNGSHKPPTAILFGPKYMESKMYQLSPPEDLTLALSLVRPFPRYSDTELLLKDSIVTNDKYGRVPKIFIVSKEDNVLTEDAQMWMVETTAPFAELKMISNSDHMVMFSQPKQLCSLLLELGVSQFVLVHGSGHGAWCWYKVATVLKSAGHNVTTLDMAGCGKDTKQVQDIGSLSEYHEPLMTFMDSLPSQEKVILVGHSFGGINISVAMERFPEKISVAIFVAAFVVSENLTFPDIIQELEPVIKDTFMDTQHFFFKGPNNPPTAMSFGPKYMESKMYQLSPPEDLTLALSLVRPFPFFGDIELLLKDSTVTNEKNGRVPKIFIVCKGDNSLTEDLQMWMVERTGSFAE</sequence>
<comment type="catalytic activity">
    <reaction evidence="10">
        <text>3-formylthiophene + hydrogen cyanide = (2S)-2-hydroxy-2-(thiophen-3-yl)acetonitrile</text>
        <dbReference type="Rhea" id="RHEA:77459"/>
        <dbReference type="ChEBI" id="CHEBI:18407"/>
        <dbReference type="ChEBI" id="CHEBI:87611"/>
        <dbReference type="ChEBI" id="CHEBI:197333"/>
    </reaction>
</comment>
<comment type="catalytic activity">
    <reaction evidence="1">
        <text>4-methoxybenzaldehyde + hydrogen cyanide = (2S)-2-hydroxy-2-(4-methoxyphenyl)acetonitrile</text>
        <dbReference type="Rhea" id="RHEA:77447"/>
        <dbReference type="ChEBI" id="CHEBI:18407"/>
        <dbReference type="ChEBI" id="CHEBI:28235"/>
        <dbReference type="ChEBI" id="CHEBI:197328"/>
    </reaction>
</comment>
<evidence type="ECO:0000313" key="21">
    <source>
        <dbReference type="EMBL" id="RDX85234.1"/>
    </source>
</evidence>
<accession>A0A371G3V3</accession>
<dbReference type="GO" id="GO:0080031">
    <property type="term" value="F:methyl salicylate esterase activity"/>
    <property type="evidence" value="ECO:0007669"/>
    <property type="project" value="TreeGrafter"/>
</dbReference>
<keyword evidence="22" id="KW-1185">Reference proteome</keyword>
<evidence type="ECO:0000259" key="20">
    <source>
        <dbReference type="Pfam" id="PF12697"/>
    </source>
</evidence>
<comment type="catalytic activity">
    <reaction evidence="9">
        <text>2-methylpropanal + hydrogen cyanide = (2S)-2-hydroxy-3-methylbutanenitrile</text>
        <dbReference type="Rhea" id="RHEA:77403"/>
        <dbReference type="ChEBI" id="CHEBI:18407"/>
        <dbReference type="ChEBI" id="CHEBI:48943"/>
        <dbReference type="ChEBI" id="CHEBI:197354"/>
    </reaction>
</comment>
<comment type="catalytic activity">
    <reaction evidence="2">
        <text>a monosubstituted aliphatic (S)-hydroxynitrile = an aldehyde + hydrogen cyanide</text>
        <dbReference type="Rhea" id="RHEA:56588"/>
        <dbReference type="ChEBI" id="CHEBI:17478"/>
        <dbReference type="ChEBI" id="CHEBI:18407"/>
        <dbReference type="ChEBI" id="CHEBI:140596"/>
        <dbReference type="EC" id="4.1.2.47"/>
    </reaction>
</comment>
<comment type="catalytic activity">
    <reaction evidence="8">
        <text>acrolein + hydrogen cyanide = (2S)-2-hydroxybut-3-enenitrile</text>
        <dbReference type="Rhea" id="RHEA:77411"/>
        <dbReference type="ChEBI" id="CHEBI:15368"/>
        <dbReference type="ChEBI" id="CHEBI:18407"/>
        <dbReference type="ChEBI" id="CHEBI:197356"/>
    </reaction>
</comment>
<evidence type="ECO:0000256" key="16">
    <source>
        <dbReference type="ARBA" id="ARBA00069221"/>
    </source>
</evidence>
<evidence type="ECO:0000256" key="18">
    <source>
        <dbReference type="ARBA" id="ARBA00078291"/>
    </source>
</evidence>
<feature type="non-terminal residue" evidence="21">
    <location>
        <position position="1"/>
    </location>
</feature>
<comment type="catalytic activity">
    <reaction evidence="7">
        <text>a disubstituted aliphatic (S)-hydroxynitrile = a ketone + hydrogen cyanide</text>
        <dbReference type="Rhea" id="RHEA:56592"/>
        <dbReference type="ChEBI" id="CHEBI:17087"/>
        <dbReference type="ChEBI" id="CHEBI:18407"/>
        <dbReference type="ChEBI" id="CHEBI:140597"/>
        <dbReference type="EC" id="4.1.2.47"/>
    </reaction>
</comment>
<name>A0A371G3V3_MUCPR</name>
<protein>
    <recommendedName>
        <fullName evidence="16">(S)-hydroxynitrile lyase</fullName>
        <ecNumber evidence="15">4.1.2.47</ecNumber>
    </recommendedName>
    <alternativeName>
        <fullName evidence="17">2-hydroxy-2-methylpropanenitrile lyase</fullName>
    </alternativeName>
    <alternativeName>
        <fullName evidence="18">Acetone cyanohydrin lyase</fullName>
    </alternativeName>
    <alternativeName>
        <fullName evidence="19">Hydroxynitrile lyase</fullName>
    </alternativeName>
</protein>
<dbReference type="InterPro" id="IPR000073">
    <property type="entry name" value="AB_hydrolase_1"/>
</dbReference>
<proteinExistence type="inferred from homology"/>
<feature type="domain" description="AB hydrolase-1" evidence="20">
    <location>
        <begin position="8"/>
        <end position="252"/>
    </location>
</feature>
<organism evidence="21 22">
    <name type="scientific">Mucuna pruriens</name>
    <name type="common">Velvet bean</name>
    <name type="synonym">Dolichos pruriens</name>
    <dbReference type="NCBI Taxonomy" id="157652"/>
    <lineage>
        <taxon>Eukaryota</taxon>
        <taxon>Viridiplantae</taxon>
        <taxon>Streptophyta</taxon>
        <taxon>Embryophyta</taxon>
        <taxon>Tracheophyta</taxon>
        <taxon>Spermatophyta</taxon>
        <taxon>Magnoliopsida</taxon>
        <taxon>eudicotyledons</taxon>
        <taxon>Gunneridae</taxon>
        <taxon>Pentapetalae</taxon>
        <taxon>rosids</taxon>
        <taxon>fabids</taxon>
        <taxon>Fabales</taxon>
        <taxon>Fabaceae</taxon>
        <taxon>Papilionoideae</taxon>
        <taxon>50 kb inversion clade</taxon>
        <taxon>NPAAA clade</taxon>
        <taxon>indigoferoid/millettioid clade</taxon>
        <taxon>Phaseoleae</taxon>
        <taxon>Mucuna</taxon>
    </lineage>
</organism>
<evidence type="ECO:0000256" key="15">
    <source>
        <dbReference type="ARBA" id="ARBA00066572"/>
    </source>
</evidence>
<reference evidence="21" key="1">
    <citation type="submission" date="2018-05" db="EMBL/GenBank/DDBJ databases">
        <title>Draft genome of Mucuna pruriens seed.</title>
        <authorList>
            <person name="Nnadi N.E."/>
            <person name="Vos R."/>
            <person name="Hasami M.H."/>
            <person name="Devisetty U.K."/>
            <person name="Aguiy J.C."/>
        </authorList>
    </citation>
    <scope>NUCLEOTIDE SEQUENCE [LARGE SCALE GENOMIC DNA]</scope>
    <source>
        <strain evidence="21">JCA_2017</strain>
    </source>
</reference>
<comment type="similarity">
    <text evidence="14">Belongs to the AB hydrolase superfamily. Hydroxynitrile lyase family.</text>
</comment>
<evidence type="ECO:0000256" key="11">
    <source>
        <dbReference type="ARBA" id="ARBA00052600"/>
    </source>
</evidence>
<evidence type="ECO:0000256" key="9">
    <source>
        <dbReference type="ARBA" id="ARBA00052033"/>
    </source>
</evidence>
<dbReference type="GO" id="GO:0080030">
    <property type="term" value="F:methyl indole-3-acetate esterase activity"/>
    <property type="evidence" value="ECO:0007669"/>
    <property type="project" value="TreeGrafter"/>
</dbReference>
<dbReference type="Proteomes" id="UP000257109">
    <property type="component" value="Unassembled WGS sequence"/>
</dbReference>
<evidence type="ECO:0000256" key="12">
    <source>
        <dbReference type="ARBA" id="ARBA00052609"/>
    </source>
</evidence>
<dbReference type="STRING" id="157652.A0A371G3V3"/>
<feature type="non-terminal residue" evidence="21">
    <location>
        <position position="488"/>
    </location>
</feature>
<dbReference type="GO" id="GO:0009694">
    <property type="term" value="P:jasmonic acid metabolic process"/>
    <property type="evidence" value="ECO:0007669"/>
    <property type="project" value="TreeGrafter"/>
</dbReference>
<comment type="catalytic activity">
    <reaction evidence="13">
        <text>an aromatic (S)-hydroxynitrile = an aromatic aldehyde + hydrogen cyanide</text>
        <dbReference type="Rhea" id="RHEA:54660"/>
        <dbReference type="ChEBI" id="CHEBI:18407"/>
        <dbReference type="ChEBI" id="CHEBI:33855"/>
        <dbReference type="ChEBI" id="CHEBI:138306"/>
        <dbReference type="EC" id="4.1.2.47"/>
    </reaction>
</comment>
<evidence type="ECO:0000256" key="5">
    <source>
        <dbReference type="ARBA" id="ARBA00050608"/>
    </source>
</evidence>
<dbReference type="OrthoDB" id="408373at2759"/>
<evidence type="ECO:0000256" key="2">
    <source>
        <dbReference type="ARBA" id="ARBA00050241"/>
    </source>
</evidence>
<comment type="catalytic activity">
    <reaction evidence="11">
        <text>2,2-dimethylpropanal + hydrogen cyanide = (2S)-2-hydroxy-3,3-dimethylbutanenitrile</text>
        <dbReference type="Rhea" id="RHEA:77407"/>
        <dbReference type="ChEBI" id="CHEBI:18407"/>
        <dbReference type="ChEBI" id="CHEBI:141557"/>
        <dbReference type="ChEBI" id="CHEBI:197355"/>
    </reaction>
</comment>
<comment type="catalytic activity">
    <reaction evidence="6">
        <text>butan-2-one + hydrogen cyanide = 2-hydroxy-2-methylbutanenitrile</text>
        <dbReference type="Rhea" id="RHEA:77467"/>
        <dbReference type="ChEBI" id="CHEBI:18407"/>
        <dbReference type="ChEBI" id="CHEBI:28398"/>
        <dbReference type="ChEBI" id="CHEBI:60954"/>
    </reaction>
    <physiologicalReaction direction="right-to-left" evidence="6">
        <dbReference type="Rhea" id="RHEA:77469"/>
    </physiologicalReaction>
</comment>
<dbReference type="SUPFAM" id="SSF53474">
    <property type="entry name" value="alpha/beta-Hydrolases"/>
    <property type="match status" value="2"/>
</dbReference>
<comment type="catalytic activity">
    <reaction evidence="3">
        <text>2-hydroxy-2-methylpropanenitrile = acetone + hydrogen cyanide</text>
        <dbReference type="Rhea" id="RHEA:11932"/>
        <dbReference type="ChEBI" id="CHEBI:15347"/>
        <dbReference type="ChEBI" id="CHEBI:15348"/>
        <dbReference type="ChEBI" id="CHEBI:18407"/>
    </reaction>
    <physiologicalReaction direction="left-to-right" evidence="3">
        <dbReference type="Rhea" id="RHEA:11933"/>
    </physiologicalReaction>
</comment>
<dbReference type="EMBL" id="QJKJ01006843">
    <property type="protein sequence ID" value="RDX85234.1"/>
    <property type="molecule type" value="Genomic_DNA"/>
</dbReference>
<comment type="catalytic activity">
    <reaction evidence="5">
        <text>formylthiophene + hydrogen cyanide = (2R)-2-hydroxy-2-(thiophen-2-yl)acetonitrile</text>
        <dbReference type="Rhea" id="RHEA:77455"/>
        <dbReference type="ChEBI" id="CHEBI:18407"/>
        <dbReference type="ChEBI" id="CHEBI:87301"/>
        <dbReference type="ChEBI" id="CHEBI:197332"/>
    </reaction>
</comment>
<dbReference type="GO" id="GO:0009696">
    <property type="term" value="P:salicylic acid metabolic process"/>
    <property type="evidence" value="ECO:0007669"/>
    <property type="project" value="TreeGrafter"/>
</dbReference>
<evidence type="ECO:0000256" key="3">
    <source>
        <dbReference type="ARBA" id="ARBA00050262"/>
    </source>
</evidence>
<evidence type="ECO:0000256" key="7">
    <source>
        <dbReference type="ARBA" id="ARBA00051735"/>
    </source>
</evidence>
<comment type="catalytic activity">
    <reaction evidence="12">
        <text>cyclohexanecarbaldehyde + hydrogen cyanide = (2S)-2-cyclohexyl-2-hydroxyacetonitrile</text>
        <dbReference type="Rhea" id="RHEA:77423"/>
        <dbReference type="ChEBI" id="CHEBI:18407"/>
        <dbReference type="ChEBI" id="CHEBI:197359"/>
        <dbReference type="ChEBI" id="CHEBI:197360"/>
    </reaction>
</comment>
<dbReference type="GO" id="GO:0047606">
    <property type="term" value="F:(S)-hydroxynitrile lyase activity"/>
    <property type="evidence" value="ECO:0007669"/>
    <property type="project" value="UniProtKB-EC"/>
</dbReference>
<dbReference type="FunFam" id="3.40.50.1820:FF:000051">
    <property type="entry name" value="(S)-hydroxynitrile lyase"/>
    <property type="match status" value="2"/>
</dbReference>
<dbReference type="GO" id="GO:0080032">
    <property type="term" value="F:methyl jasmonate esterase activity"/>
    <property type="evidence" value="ECO:0007669"/>
    <property type="project" value="TreeGrafter"/>
</dbReference>
<dbReference type="EC" id="4.1.2.47" evidence="15"/>
<evidence type="ECO:0000256" key="4">
    <source>
        <dbReference type="ARBA" id="ARBA00050358"/>
    </source>
</evidence>
<dbReference type="InterPro" id="IPR045889">
    <property type="entry name" value="MES/HNL"/>
</dbReference>
<comment type="caution">
    <text evidence="21">The sequence shown here is derived from an EMBL/GenBank/DDBJ whole genome shotgun (WGS) entry which is preliminary data.</text>
</comment>
<evidence type="ECO:0000256" key="6">
    <source>
        <dbReference type="ARBA" id="ARBA00051647"/>
    </source>
</evidence>
<evidence type="ECO:0000256" key="10">
    <source>
        <dbReference type="ARBA" id="ARBA00052511"/>
    </source>
</evidence>
<dbReference type="PANTHER" id="PTHR10992">
    <property type="entry name" value="METHYLESTERASE FAMILY MEMBER"/>
    <property type="match status" value="1"/>
</dbReference>
<dbReference type="InterPro" id="IPR029058">
    <property type="entry name" value="AB_hydrolase_fold"/>
</dbReference>
<evidence type="ECO:0000256" key="17">
    <source>
        <dbReference type="ARBA" id="ARBA00076040"/>
    </source>
</evidence>
<dbReference type="Pfam" id="PF12697">
    <property type="entry name" value="Abhydrolase_6"/>
    <property type="match status" value="2"/>
</dbReference>
<dbReference type="PANTHER" id="PTHR10992:SF1077">
    <property type="entry name" value="ALPHA_BETA FOLD HYDROLASE"/>
    <property type="match status" value="1"/>
</dbReference>
<comment type="catalytic activity">
    <reaction evidence="4">
        <text>benzaldehyde + hydrogen cyanide = (S)-mandelonitrile</text>
        <dbReference type="Rhea" id="RHEA:77427"/>
        <dbReference type="ChEBI" id="CHEBI:17169"/>
        <dbReference type="ChEBI" id="CHEBI:18407"/>
        <dbReference type="ChEBI" id="CHEBI:36941"/>
    </reaction>
</comment>
<evidence type="ECO:0000256" key="1">
    <source>
        <dbReference type="ARBA" id="ARBA00050104"/>
    </source>
</evidence>
<evidence type="ECO:0000256" key="8">
    <source>
        <dbReference type="ARBA" id="ARBA00051977"/>
    </source>
</evidence>
<evidence type="ECO:0000256" key="14">
    <source>
        <dbReference type="ARBA" id="ARBA00060885"/>
    </source>
</evidence>
<evidence type="ECO:0000256" key="19">
    <source>
        <dbReference type="ARBA" id="ARBA00079794"/>
    </source>
</evidence>
<evidence type="ECO:0000256" key="13">
    <source>
        <dbReference type="ARBA" id="ARBA00052826"/>
    </source>
</evidence>
<evidence type="ECO:0000313" key="22">
    <source>
        <dbReference type="Proteomes" id="UP000257109"/>
    </source>
</evidence>